<feature type="chain" id="PRO_5012800373" evidence="1">
    <location>
        <begin position="19"/>
        <end position="133"/>
    </location>
</feature>
<evidence type="ECO:0000256" key="1">
    <source>
        <dbReference type="SAM" id="SignalP"/>
    </source>
</evidence>
<organism evidence="2">
    <name type="scientific">Daktulosphaira vitifoliae</name>
    <name type="common">Grape phylloxera</name>
    <name type="synonym">Viteus vitifoliae</name>
    <dbReference type="NCBI Taxonomy" id="58002"/>
    <lineage>
        <taxon>Eukaryota</taxon>
        <taxon>Metazoa</taxon>
        <taxon>Ecdysozoa</taxon>
        <taxon>Arthropoda</taxon>
        <taxon>Hexapoda</taxon>
        <taxon>Insecta</taxon>
        <taxon>Pterygota</taxon>
        <taxon>Neoptera</taxon>
        <taxon>Paraneoptera</taxon>
        <taxon>Hemiptera</taxon>
        <taxon>Sternorrhyncha</taxon>
        <taxon>Aphidomorpha</taxon>
        <taxon>Phylloxeroidea</taxon>
        <taxon>Phylloxeridae</taxon>
        <taxon>Daktulosphaira</taxon>
    </lineage>
</organism>
<dbReference type="PANTHER" id="PTHR11257:SF13">
    <property type="entry name" value="GEO07322P1"/>
    <property type="match status" value="1"/>
</dbReference>
<keyword evidence="1" id="KW-0732">Signal</keyword>
<evidence type="ECO:0000313" key="2">
    <source>
        <dbReference type="EMBL" id="ARO50009.1"/>
    </source>
</evidence>
<dbReference type="PANTHER" id="PTHR11257">
    <property type="entry name" value="CHEMOSENSORY PROTEIN-RELATED"/>
    <property type="match status" value="1"/>
</dbReference>
<reference evidence="2" key="1">
    <citation type="submission" date="2016-09" db="EMBL/GenBank/DDBJ databases">
        <authorList>
            <person name="Capua I."/>
            <person name="De Benedictis P."/>
            <person name="Joannis T."/>
            <person name="Lombin L.H."/>
            <person name="Cattoli G."/>
        </authorList>
    </citation>
    <scope>NUCLEOTIDE SEQUENCE</scope>
</reference>
<dbReference type="AlphaFoldDB" id="A0A1W6R6E3"/>
<dbReference type="SMR" id="A0A1W6R6E3"/>
<protein>
    <submittedName>
        <fullName evidence="2">Chemosensory protein 5</fullName>
    </submittedName>
</protein>
<feature type="signal peptide" evidence="1">
    <location>
        <begin position="1"/>
        <end position="18"/>
    </location>
</feature>
<reference evidence="2" key="2">
    <citation type="journal article" date="2017" name="J. Econ. Entomol.">
        <title>Identification and Expression Profiling of Odorant-Binding Proteins and Chemosensory Proteins of Daktulosphaira vitifoliae (Hemiptera: Phylloxeridae).</title>
        <authorList>
            <person name="Zhao J.J."/>
            <person name="Zhang Y."/>
            <person name="Fan D.S."/>
            <person name="Feng J.N."/>
        </authorList>
    </citation>
    <scope>NUCLEOTIDE SEQUENCE</scope>
</reference>
<dbReference type="PROSITE" id="PS51257">
    <property type="entry name" value="PROKAR_LIPOPROTEIN"/>
    <property type="match status" value="1"/>
</dbReference>
<sequence length="133" mass="14974">MVCKTFVLLSCVIYACVAAPGDSANPDDDIKDLGTYMKRFDKINVEQILNNDRVLSSHLKCFLNEGPCVQQSRDLKRVIPVIAENACDGCTHRQKAVIKKSLNTLKNKKPNEWSRLVKIYDASGEKLNKFLES</sequence>
<dbReference type="SUPFAM" id="SSF100910">
    <property type="entry name" value="Chemosensory protein Csp2"/>
    <property type="match status" value="1"/>
</dbReference>
<dbReference type="OrthoDB" id="6344725at2759"/>
<dbReference type="InterPro" id="IPR036682">
    <property type="entry name" value="OS_D_A10/PebIII_sf"/>
</dbReference>
<dbReference type="Pfam" id="PF03392">
    <property type="entry name" value="OS-D"/>
    <property type="match status" value="1"/>
</dbReference>
<dbReference type="Gene3D" id="1.10.2080.10">
    <property type="entry name" value="Insect odorant-binding protein A10/Ejaculatory bulb-specific protein 3"/>
    <property type="match status" value="1"/>
</dbReference>
<proteinExistence type="evidence at transcript level"/>
<dbReference type="EMBL" id="KX890123">
    <property type="protein sequence ID" value="ARO50009.1"/>
    <property type="molecule type" value="mRNA"/>
</dbReference>
<dbReference type="InterPro" id="IPR005055">
    <property type="entry name" value="A10/PebIII"/>
</dbReference>
<name>A0A1W6R6E3_DAKVI</name>
<accession>A0A1W6R6E3</accession>